<dbReference type="InterPro" id="IPR002885">
    <property type="entry name" value="PPR_rpt"/>
</dbReference>
<dbReference type="PANTHER" id="PTHR24015">
    <property type="entry name" value="OS07G0578800 PROTEIN-RELATED"/>
    <property type="match status" value="1"/>
</dbReference>
<dbReference type="FunFam" id="1.25.40.10:FF:000366">
    <property type="entry name" value="Pentatricopeptide (PPR) repeat-containing protein"/>
    <property type="match status" value="1"/>
</dbReference>
<dbReference type="NCBIfam" id="TIGR00756">
    <property type="entry name" value="PPR"/>
    <property type="match status" value="6"/>
</dbReference>
<evidence type="ECO:0000313" key="6">
    <source>
        <dbReference type="Proteomes" id="UP000775213"/>
    </source>
</evidence>
<dbReference type="Pfam" id="PF13041">
    <property type="entry name" value="PPR_2"/>
    <property type="match status" value="2"/>
</dbReference>
<dbReference type="Pfam" id="PF20431">
    <property type="entry name" value="E_motif"/>
    <property type="match status" value="1"/>
</dbReference>
<dbReference type="FunFam" id="1.25.40.10:FF:000361">
    <property type="entry name" value="Pentatricopeptide repeat-containing protein chloroplastic"/>
    <property type="match status" value="2"/>
</dbReference>
<dbReference type="EMBL" id="JAGFBR010000003">
    <property type="protein sequence ID" value="KAH0468721.1"/>
    <property type="molecule type" value="Genomic_DNA"/>
</dbReference>
<keyword evidence="6" id="KW-1185">Reference proteome</keyword>
<dbReference type="InterPro" id="IPR046848">
    <property type="entry name" value="E_motif"/>
</dbReference>
<protein>
    <recommendedName>
        <fullName evidence="4">DYW domain-containing protein</fullName>
    </recommendedName>
</protein>
<dbReference type="GO" id="GO:0009451">
    <property type="term" value="P:RNA modification"/>
    <property type="evidence" value="ECO:0007669"/>
    <property type="project" value="InterPro"/>
</dbReference>
<name>A0AAV7HIA5_DENCH</name>
<feature type="compositionally biased region" description="Low complexity" evidence="3">
    <location>
        <begin position="29"/>
        <end position="41"/>
    </location>
</feature>
<evidence type="ECO:0000259" key="4">
    <source>
        <dbReference type="Pfam" id="PF14432"/>
    </source>
</evidence>
<organism evidence="5 6">
    <name type="scientific">Dendrobium chrysotoxum</name>
    <name type="common">Orchid</name>
    <dbReference type="NCBI Taxonomy" id="161865"/>
    <lineage>
        <taxon>Eukaryota</taxon>
        <taxon>Viridiplantae</taxon>
        <taxon>Streptophyta</taxon>
        <taxon>Embryophyta</taxon>
        <taxon>Tracheophyta</taxon>
        <taxon>Spermatophyta</taxon>
        <taxon>Magnoliopsida</taxon>
        <taxon>Liliopsida</taxon>
        <taxon>Asparagales</taxon>
        <taxon>Orchidaceae</taxon>
        <taxon>Epidendroideae</taxon>
        <taxon>Malaxideae</taxon>
        <taxon>Dendrobiinae</taxon>
        <taxon>Dendrobium</taxon>
    </lineage>
</organism>
<dbReference type="InterPro" id="IPR046960">
    <property type="entry name" value="PPR_At4g14850-like_plant"/>
</dbReference>
<evidence type="ECO:0000313" key="5">
    <source>
        <dbReference type="EMBL" id="KAH0468721.1"/>
    </source>
</evidence>
<sequence>MVLLAEARLSSSVLPRKIIKNSNPTNNGSSRRSSSLSLCSSKTGQSPSLTKTSLRLTLPYESQSPENSFAQEITDLCNNGTLNDAFFVLSRHLLKSSDFASLTNAFGILIQACGYHDDLNVGRKVHELISSSKELMSNPILTTRLLTMYFSCGSPSDSRSVFEELEVRNLFQWNAMISGYSKNDLWNDAIAVFCQLLLTTELKPDNFTLPCVLKSCAEVSDAEMGQGVHGMILKMGLVSDIFVNNSLMSMYGKCCLVDEAIRVFDKMPEKNLVSWNTLLFVLSANGLILEGFELFLDMISLDKEFLEMDDATLVTVLPMCAFEGWIELGKLVHGLSVKLDLNHELRVSNALIDMYGKCGSLVEAQFLFKKTLQRNVVSWNAMIGACARNVDIDGTFEFLQAMSFEEGMMVNEVTVLNVLPACLGPLYLNYVKEIHGYVVRNGLKINSLVPNALVAAYAKCGSLDSAKHVFNGMEMKTVSSWNALIGGCAQNGDPISAVQLFLQMTSSGLQPDWFTIGSLLLACAHLKHSHQGRSVHAFIQRNGLEKDSFISISLISFYIQCGKVSTARTMFNMMEEIDSVSWNAMISGYTQNGMPDESLNLFRKMQRYIYEPSLVAITSAFMACAQLSCLRLGKETHCFALKANFAEDTFVGSSIIDMYAKCGSIDQARCIFDRLHEKDSVSWNVIITGYGIHGCASEALELLVEMQEEGLNPDEFTYIGILMACSHAGLVEEGLEYFKQMPTKGVAPKLEHYACVADLLGRAGKLNDAVQLIKGMPEKPDARIWSSLLGACRIHGDITLGETVANKLLELEPHKVEHYILASNLFASSGRWDDVRRVRNLLKENGLRKDPGCSWIDLKGKVYCFMAGDNQNPECAAIHVMWSILEEKISQIGYVPDTESVLHEVDEVEKLKLLRGHSEKQAIVFGLLNTSAAVKIRLYKNIRMCRDCHNATKLVSKVVGREIVVRDNKRFHHFRDGFCSCRDYW</sequence>
<gene>
    <name evidence="5" type="ORF">IEQ34_001953</name>
</gene>
<comment type="caution">
    <text evidence="5">The sequence shown here is derived from an EMBL/GenBank/DDBJ whole genome shotgun (WGS) entry which is preliminary data.</text>
</comment>
<evidence type="ECO:0000256" key="2">
    <source>
        <dbReference type="PROSITE-ProRule" id="PRU00708"/>
    </source>
</evidence>
<feature type="region of interest" description="Disordered" evidence="3">
    <location>
        <begin position="18"/>
        <end position="50"/>
    </location>
</feature>
<evidence type="ECO:0000256" key="1">
    <source>
        <dbReference type="ARBA" id="ARBA00022737"/>
    </source>
</evidence>
<dbReference type="InterPro" id="IPR011990">
    <property type="entry name" value="TPR-like_helical_dom_sf"/>
</dbReference>
<dbReference type="Pfam" id="PF14432">
    <property type="entry name" value="DYW_deaminase"/>
    <property type="match status" value="1"/>
</dbReference>
<dbReference type="SUPFAM" id="SSF48452">
    <property type="entry name" value="TPR-like"/>
    <property type="match status" value="1"/>
</dbReference>
<dbReference type="Gene3D" id="1.25.40.10">
    <property type="entry name" value="Tetratricopeptide repeat domain"/>
    <property type="match status" value="6"/>
</dbReference>
<dbReference type="InterPro" id="IPR032867">
    <property type="entry name" value="DYW_dom"/>
</dbReference>
<dbReference type="FunFam" id="1.25.40.10:FF:000475">
    <property type="entry name" value="Pentatricopeptide repeat-containing protein At5g40410, mitochondrial"/>
    <property type="match status" value="1"/>
</dbReference>
<dbReference type="GO" id="GO:0008270">
    <property type="term" value="F:zinc ion binding"/>
    <property type="evidence" value="ECO:0007669"/>
    <property type="project" value="InterPro"/>
</dbReference>
<proteinExistence type="predicted"/>
<keyword evidence="1" id="KW-0677">Repeat</keyword>
<feature type="domain" description="DYW" evidence="4">
    <location>
        <begin position="893"/>
        <end position="985"/>
    </location>
</feature>
<dbReference type="AlphaFoldDB" id="A0AAV7HIA5"/>
<feature type="repeat" description="PPR" evidence="2">
    <location>
        <begin position="477"/>
        <end position="511"/>
    </location>
</feature>
<dbReference type="Pfam" id="PF01535">
    <property type="entry name" value="PPR"/>
    <property type="match status" value="8"/>
</dbReference>
<feature type="repeat" description="PPR" evidence="2">
    <location>
        <begin position="679"/>
        <end position="713"/>
    </location>
</feature>
<reference evidence="5 6" key="1">
    <citation type="journal article" date="2021" name="Hortic Res">
        <title>Chromosome-scale assembly of the Dendrobium chrysotoxum genome enhances the understanding of orchid evolution.</title>
        <authorList>
            <person name="Zhang Y."/>
            <person name="Zhang G.Q."/>
            <person name="Zhang D."/>
            <person name="Liu X.D."/>
            <person name="Xu X.Y."/>
            <person name="Sun W.H."/>
            <person name="Yu X."/>
            <person name="Zhu X."/>
            <person name="Wang Z.W."/>
            <person name="Zhao X."/>
            <person name="Zhong W.Y."/>
            <person name="Chen H."/>
            <person name="Yin W.L."/>
            <person name="Huang T."/>
            <person name="Niu S.C."/>
            <person name="Liu Z.J."/>
        </authorList>
    </citation>
    <scope>NUCLEOTIDE SEQUENCE [LARGE SCALE GENOMIC DNA]</scope>
    <source>
        <strain evidence="5">Lindl</strain>
    </source>
</reference>
<dbReference type="PROSITE" id="PS51375">
    <property type="entry name" value="PPR"/>
    <property type="match status" value="6"/>
</dbReference>
<accession>A0AAV7HIA5</accession>
<feature type="repeat" description="PPR" evidence="2">
    <location>
        <begin position="169"/>
        <end position="204"/>
    </location>
</feature>
<evidence type="ECO:0000256" key="3">
    <source>
        <dbReference type="SAM" id="MobiDB-lite"/>
    </source>
</evidence>
<dbReference type="GO" id="GO:0003723">
    <property type="term" value="F:RNA binding"/>
    <property type="evidence" value="ECO:0007669"/>
    <property type="project" value="InterPro"/>
</dbReference>
<feature type="repeat" description="PPR" evidence="2">
    <location>
        <begin position="240"/>
        <end position="274"/>
    </location>
</feature>
<dbReference type="PANTHER" id="PTHR24015:SF1903">
    <property type="entry name" value="OS05G0305300 PROTEIN"/>
    <property type="match status" value="1"/>
</dbReference>
<feature type="repeat" description="PPR" evidence="2">
    <location>
        <begin position="578"/>
        <end position="612"/>
    </location>
</feature>
<feature type="repeat" description="PPR" evidence="2">
    <location>
        <begin position="714"/>
        <end position="748"/>
    </location>
</feature>
<dbReference type="Proteomes" id="UP000775213">
    <property type="component" value="Unassembled WGS sequence"/>
</dbReference>
<dbReference type="FunFam" id="1.25.40.10:FF:000144">
    <property type="entry name" value="Pentatricopeptide repeat-containing protein, mitochondrial"/>
    <property type="match status" value="1"/>
</dbReference>